<comment type="caution">
    <text evidence="1">The sequence shown here is derived from an EMBL/GenBank/DDBJ whole genome shotgun (WGS) entry which is preliminary data.</text>
</comment>
<organism evidence="1 2">
    <name type="scientific">Plakobranchus ocellatus</name>
    <dbReference type="NCBI Taxonomy" id="259542"/>
    <lineage>
        <taxon>Eukaryota</taxon>
        <taxon>Metazoa</taxon>
        <taxon>Spiralia</taxon>
        <taxon>Lophotrochozoa</taxon>
        <taxon>Mollusca</taxon>
        <taxon>Gastropoda</taxon>
        <taxon>Heterobranchia</taxon>
        <taxon>Euthyneura</taxon>
        <taxon>Panpulmonata</taxon>
        <taxon>Sacoglossa</taxon>
        <taxon>Placobranchoidea</taxon>
        <taxon>Plakobranchidae</taxon>
        <taxon>Plakobranchus</taxon>
    </lineage>
</organism>
<accession>A0AAV3YYC3</accession>
<keyword evidence="2" id="KW-1185">Reference proteome</keyword>
<proteinExistence type="predicted"/>
<protein>
    <submittedName>
        <fullName evidence="1">Uncharacterized protein</fullName>
    </submittedName>
</protein>
<dbReference type="AlphaFoldDB" id="A0AAV3YYC3"/>
<gene>
    <name evidence="1" type="ORF">PoB_001383200</name>
</gene>
<dbReference type="Proteomes" id="UP000735302">
    <property type="component" value="Unassembled WGS sequence"/>
</dbReference>
<sequence>MTTYSHRNEAHRYTRTMKIDHVHQLEQTYLQNYMRTMVTDHVHQMNEAHNQTHIQTMKTDHIHQMNETQQQTHTGTDFMIGMKHNNIHSHTGDGN</sequence>
<name>A0AAV3YYC3_9GAST</name>
<reference evidence="1 2" key="1">
    <citation type="journal article" date="2021" name="Elife">
        <title>Chloroplast acquisition without the gene transfer in kleptoplastic sea slugs, Plakobranchus ocellatus.</title>
        <authorList>
            <person name="Maeda T."/>
            <person name="Takahashi S."/>
            <person name="Yoshida T."/>
            <person name="Shimamura S."/>
            <person name="Takaki Y."/>
            <person name="Nagai Y."/>
            <person name="Toyoda A."/>
            <person name="Suzuki Y."/>
            <person name="Arimoto A."/>
            <person name="Ishii H."/>
            <person name="Satoh N."/>
            <person name="Nishiyama T."/>
            <person name="Hasebe M."/>
            <person name="Maruyama T."/>
            <person name="Minagawa J."/>
            <person name="Obokata J."/>
            <person name="Shigenobu S."/>
        </authorList>
    </citation>
    <scope>NUCLEOTIDE SEQUENCE [LARGE SCALE GENOMIC DNA]</scope>
</reference>
<dbReference type="EMBL" id="BLXT01001699">
    <property type="protein sequence ID" value="GFN87326.1"/>
    <property type="molecule type" value="Genomic_DNA"/>
</dbReference>
<evidence type="ECO:0000313" key="2">
    <source>
        <dbReference type="Proteomes" id="UP000735302"/>
    </source>
</evidence>
<evidence type="ECO:0000313" key="1">
    <source>
        <dbReference type="EMBL" id="GFN87326.1"/>
    </source>
</evidence>